<dbReference type="EMBL" id="JACCFL010000001">
    <property type="protein sequence ID" value="NYJ22156.1"/>
    <property type="molecule type" value="Genomic_DNA"/>
</dbReference>
<keyword evidence="11" id="KW-0407">Ion channel</keyword>
<keyword evidence="7" id="KW-0630">Potassium</keyword>
<evidence type="ECO:0000256" key="5">
    <source>
        <dbReference type="ARBA" id="ARBA00022692"/>
    </source>
</evidence>
<dbReference type="GO" id="GO:0015252">
    <property type="term" value="F:proton channel activity"/>
    <property type="evidence" value="ECO:0007669"/>
    <property type="project" value="InterPro"/>
</dbReference>
<dbReference type="AlphaFoldDB" id="A0A853CMT6"/>
<protein>
    <submittedName>
        <fullName evidence="14">Putative membrane protein</fullName>
    </submittedName>
</protein>
<dbReference type="Proteomes" id="UP000578352">
    <property type="component" value="Unassembled WGS sequence"/>
</dbReference>
<evidence type="ECO:0000256" key="6">
    <source>
        <dbReference type="ARBA" id="ARBA00022826"/>
    </source>
</evidence>
<evidence type="ECO:0000256" key="13">
    <source>
        <dbReference type="SAM" id="Phobius"/>
    </source>
</evidence>
<feature type="transmembrane region" description="Helical" evidence="13">
    <location>
        <begin position="12"/>
        <end position="31"/>
    </location>
</feature>
<evidence type="ECO:0000256" key="12">
    <source>
        <dbReference type="ARBA" id="ARBA00034430"/>
    </source>
</evidence>
<dbReference type="Pfam" id="PF06736">
    <property type="entry name" value="TMEM175"/>
    <property type="match status" value="1"/>
</dbReference>
<feature type="transmembrane region" description="Helical" evidence="13">
    <location>
        <begin position="158"/>
        <end position="175"/>
    </location>
</feature>
<dbReference type="InterPro" id="IPR010617">
    <property type="entry name" value="TMEM175-like"/>
</dbReference>
<keyword evidence="4" id="KW-0633">Potassium transport</keyword>
<evidence type="ECO:0000256" key="10">
    <source>
        <dbReference type="ARBA" id="ARBA00023136"/>
    </source>
</evidence>
<evidence type="ECO:0000256" key="7">
    <source>
        <dbReference type="ARBA" id="ARBA00022958"/>
    </source>
</evidence>
<evidence type="ECO:0000256" key="8">
    <source>
        <dbReference type="ARBA" id="ARBA00022989"/>
    </source>
</evidence>
<dbReference type="PANTHER" id="PTHR31462:SF5">
    <property type="entry name" value="ENDOSOMAL_LYSOSOMAL PROTON CHANNEL TMEM175"/>
    <property type="match status" value="1"/>
</dbReference>
<dbReference type="PANTHER" id="PTHR31462">
    <property type="entry name" value="ENDOSOMAL/LYSOSOMAL POTASSIUM CHANNEL TMEM175"/>
    <property type="match status" value="1"/>
</dbReference>
<comment type="subcellular location">
    <subcellularLocation>
        <location evidence="1">Membrane</location>
        <topology evidence="1">Multi-pass membrane protein</topology>
    </subcellularLocation>
</comment>
<dbReference type="GO" id="GO:0005267">
    <property type="term" value="F:potassium channel activity"/>
    <property type="evidence" value="ECO:0007669"/>
    <property type="project" value="UniProtKB-KW"/>
</dbReference>
<evidence type="ECO:0000256" key="3">
    <source>
        <dbReference type="ARBA" id="ARBA00022448"/>
    </source>
</evidence>
<keyword evidence="6" id="KW-0631">Potassium channel</keyword>
<reference evidence="14 15" key="1">
    <citation type="submission" date="2020-07" db="EMBL/GenBank/DDBJ databases">
        <title>Sequencing the genomes of 1000 actinobacteria strains.</title>
        <authorList>
            <person name="Klenk H.-P."/>
        </authorList>
    </citation>
    <scope>NUCLEOTIDE SEQUENCE [LARGE SCALE GENOMIC DNA]</scope>
    <source>
        <strain evidence="14 15">DSM 15165</strain>
    </source>
</reference>
<feature type="transmembrane region" description="Helical" evidence="13">
    <location>
        <begin position="81"/>
        <end position="106"/>
    </location>
</feature>
<feature type="transmembrane region" description="Helical" evidence="13">
    <location>
        <begin position="51"/>
        <end position="69"/>
    </location>
</feature>
<evidence type="ECO:0000256" key="9">
    <source>
        <dbReference type="ARBA" id="ARBA00023065"/>
    </source>
</evidence>
<comment type="catalytic activity">
    <reaction evidence="12">
        <text>K(+)(in) = K(+)(out)</text>
        <dbReference type="Rhea" id="RHEA:29463"/>
        <dbReference type="ChEBI" id="CHEBI:29103"/>
    </reaction>
</comment>
<comment type="caution">
    <text evidence="14">The sequence shown here is derived from an EMBL/GenBank/DDBJ whole genome shotgun (WGS) entry which is preliminary data.</text>
</comment>
<comment type="similarity">
    <text evidence="2">Belongs to the TMEM175 family.</text>
</comment>
<evidence type="ECO:0000256" key="4">
    <source>
        <dbReference type="ARBA" id="ARBA00022538"/>
    </source>
</evidence>
<keyword evidence="8 13" id="KW-1133">Transmembrane helix</keyword>
<sequence>MAEVRTRGFDRLVNFSDAVVAIAITLLILPLVDASSEVAKEGIAHYFQHNFWQLLAFAISFVVIARLWMVHHQVFGWIEGYTSGLLWLNMLWLACIVFMPFTANVLSDSPNGRPDVHALYLGDLLLTALAMQFMELLIVRTPGLLSDEGRAQSDPLRGWTFIILLAVAMVLAIVLPDIGMFWLFILFLSRPVYLLLARMLRPRERAGV</sequence>
<evidence type="ECO:0000256" key="1">
    <source>
        <dbReference type="ARBA" id="ARBA00004141"/>
    </source>
</evidence>
<keyword evidence="3" id="KW-0813">Transport</keyword>
<feature type="transmembrane region" description="Helical" evidence="13">
    <location>
        <begin position="181"/>
        <end position="200"/>
    </location>
</feature>
<evidence type="ECO:0000256" key="2">
    <source>
        <dbReference type="ARBA" id="ARBA00006920"/>
    </source>
</evidence>
<evidence type="ECO:0000313" key="14">
    <source>
        <dbReference type="EMBL" id="NYJ22156.1"/>
    </source>
</evidence>
<evidence type="ECO:0000256" key="11">
    <source>
        <dbReference type="ARBA" id="ARBA00023303"/>
    </source>
</evidence>
<feature type="transmembrane region" description="Helical" evidence="13">
    <location>
        <begin position="118"/>
        <end position="138"/>
    </location>
</feature>
<dbReference type="GO" id="GO:0016020">
    <property type="term" value="C:membrane"/>
    <property type="evidence" value="ECO:0007669"/>
    <property type="project" value="UniProtKB-SubCell"/>
</dbReference>
<keyword evidence="9" id="KW-0406">Ion transport</keyword>
<proteinExistence type="inferred from homology"/>
<accession>A0A853CMT6</accession>
<keyword evidence="10 13" id="KW-0472">Membrane</keyword>
<organism evidence="14 15">
    <name type="scientific">Leifsonia shinshuensis</name>
    <dbReference type="NCBI Taxonomy" id="150026"/>
    <lineage>
        <taxon>Bacteria</taxon>
        <taxon>Bacillati</taxon>
        <taxon>Actinomycetota</taxon>
        <taxon>Actinomycetes</taxon>
        <taxon>Micrococcales</taxon>
        <taxon>Microbacteriaceae</taxon>
        <taxon>Leifsonia</taxon>
    </lineage>
</organism>
<name>A0A853CMT6_9MICO</name>
<dbReference type="RefSeq" id="WP_179604234.1">
    <property type="nucleotide sequence ID" value="NZ_BAABEH010000001.1"/>
</dbReference>
<evidence type="ECO:0000313" key="15">
    <source>
        <dbReference type="Proteomes" id="UP000578352"/>
    </source>
</evidence>
<keyword evidence="5 13" id="KW-0812">Transmembrane</keyword>
<gene>
    <name evidence="14" type="ORF">HNR13_000443</name>
</gene>